<evidence type="ECO:0000313" key="8">
    <source>
        <dbReference type="Proteomes" id="UP000050741"/>
    </source>
</evidence>
<keyword evidence="4 5" id="KW-0694">RNA-binding</keyword>
<dbReference type="Gene3D" id="3.40.50.300">
    <property type="entry name" value="P-loop containing nucleotide triphosphate hydrolases"/>
    <property type="match status" value="2"/>
</dbReference>
<dbReference type="InterPro" id="IPR014001">
    <property type="entry name" value="Helicase_ATP-bd"/>
</dbReference>
<keyword evidence="8" id="KW-1185">Reference proteome</keyword>
<dbReference type="GO" id="GO:0003723">
    <property type="term" value="F:RNA binding"/>
    <property type="evidence" value="ECO:0007669"/>
    <property type="project" value="UniProtKB-UniRule"/>
</dbReference>
<evidence type="ECO:0000256" key="1">
    <source>
        <dbReference type="ARBA" id="ARBA00022741"/>
    </source>
</evidence>
<comment type="domain">
    <text evidence="5">The Q motif is unique to and characteristic of the DEAD box family of RNA helicases and controls ATP binding and hydrolysis.</text>
</comment>
<comment type="catalytic activity">
    <reaction evidence="5">
        <text>ATP + H2O = ADP + phosphate + H(+)</text>
        <dbReference type="Rhea" id="RHEA:13065"/>
        <dbReference type="ChEBI" id="CHEBI:15377"/>
        <dbReference type="ChEBI" id="CHEBI:15378"/>
        <dbReference type="ChEBI" id="CHEBI:30616"/>
        <dbReference type="ChEBI" id="CHEBI:43474"/>
        <dbReference type="ChEBI" id="CHEBI:456216"/>
        <dbReference type="EC" id="3.6.4.13"/>
    </reaction>
</comment>
<feature type="domain" description="Helicase ATP-binding" evidence="6">
    <location>
        <begin position="387"/>
        <end position="546"/>
    </location>
</feature>
<dbReference type="Pfam" id="PF00271">
    <property type="entry name" value="Helicase_C"/>
    <property type="match status" value="1"/>
</dbReference>
<dbReference type="Pfam" id="PF13874">
    <property type="entry name" value="Nup54"/>
    <property type="match status" value="1"/>
</dbReference>
<dbReference type="InterPro" id="IPR001650">
    <property type="entry name" value="Helicase_C-like"/>
</dbReference>
<evidence type="ECO:0000256" key="3">
    <source>
        <dbReference type="ARBA" id="ARBA00022840"/>
    </source>
</evidence>
<sequence>MRAKQQPTASFGLPQQQKPTIQVELRSVASQDDMHTEIVVMAREYQGRGLLSAVDLYNELMQKSNELKQQLNCEKIVPLVEIDKVELDNYLRKPPAGFVGFEELWNQAVIENPDPESLVPFPIQGFEQLLQRQKMQLAVVSSLHLGIDNCVARIARNQSQVLLAHDKYIKIMQAQKQFSHRLLRVLASQTLAQRYGMNVDEKEEQLFCRLEGINLRVNGPGKLKEQMNEIYDILRQNEQKLRQTIKEKSMIAGHAISSDDMKELKREFSSAGELLFSLPKKDTSFVEQSLKEIESECQKEGDGAVELSYPRVGLPNVGPTAQTKIVLPAWVIESKRFSAQIDASDDHKHNGLQLDNLRPEFLNILQKSISFWFPVQRSVLPALLQSANSILPPRDLVICSPTGSGKTLCYVLPMLNALQICPFSSSSVFALVIAPVMNLEFEKLNFFGANIVLLGQNDYRSERSALFPNGSRKCKAHVIVATPGRFVEHLLDENGDLDLSMLRYLVVDEADRMQDMARMEWLELVEKYANACPLLRTVPTTIGCSAFWSPLHFLSTSILSTIGTSGVRFCSKQKNKRTRVPRNRKGEIQVLVACDVLSRGIDVLDVDCVINYDLPINERIFVHRAGRTARALKEGVLVSLTTKEEKMKLKKLLSENNLWDGIQKTKANDSDFDDEFLHSYEKALIKLKKRFEK</sequence>
<dbReference type="GO" id="GO:0016787">
    <property type="term" value="F:hydrolase activity"/>
    <property type="evidence" value="ECO:0007669"/>
    <property type="project" value="UniProtKB-KW"/>
</dbReference>
<reference evidence="8" key="1">
    <citation type="submission" date="2013-12" db="EMBL/GenBank/DDBJ databases">
        <authorList>
            <person name="Aslett M."/>
        </authorList>
    </citation>
    <scope>NUCLEOTIDE SEQUENCE [LARGE SCALE GENOMIC DNA]</scope>
    <source>
        <strain evidence="8">Lindley</strain>
    </source>
</reference>
<dbReference type="Pfam" id="PF00270">
    <property type="entry name" value="DEAD"/>
    <property type="match status" value="1"/>
</dbReference>
<dbReference type="SMART" id="SM00487">
    <property type="entry name" value="DEXDc"/>
    <property type="match status" value="1"/>
</dbReference>
<dbReference type="InterPro" id="IPR011545">
    <property type="entry name" value="DEAD/DEAH_box_helicase_dom"/>
</dbReference>
<feature type="domain" description="Helicase C-terminal" evidence="7">
    <location>
        <begin position="524"/>
        <end position="673"/>
    </location>
</feature>
<evidence type="ECO:0000256" key="4">
    <source>
        <dbReference type="ARBA" id="ARBA00022884"/>
    </source>
</evidence>
<accession>A0A183BZ28</accession>
<keyword evidence="5" id="KW-0347">Helicase</keyword>
<dbReference type="InterPro" id="IPR027417">
    <property type="entry name" value="P-loop_NTPase"/>
</dbReference>
<evidence type="ECO:0000259" key="6">
    <source>
        <dbReference type="PROSITE" id="PS51192"/>
    </source>
</evidence>
<dbReference type="Proteomes" id="UP000050741">
    <property type="component" value="Unassembled WGS sequence"/>
</dbReference>
<protein>
    <recommendedName>
        <fullName evidence="5">ATP-dependent RNA helicase</fullName>
        <ecNumber evidence="5">3.6.4.13</ecNumber>
    </recommendedName>
</protein>
<dbReference type="SMART" id="SM00490">
    <property type="entry name" value="HELICc"/>
    <property type="match status" value="1"/>
</dbReference>
<dbReference type="PANTHER" id="PTHR24031">
    <property type="entry name" value="RNA HELICASE"/>
    <property type="match status" value="1"/>
</dbReference>
<keyword evidence="3 5" id="KW-0067">ATP-binding</keyword>
<reference evidence="9" key="3">
    <citation type="submission" date="2016-06" db="UniProtKB">
        <authorList>
            <consortium name="WormBaseParasite"/>
        </authorList>
    </citation>
    <scope>IDENTIFICATION</scope>
</reference>
<evidence type="ECO:0000256" key="5">
    <source>
        <dbReference type="RuleBase" id="RU365068"/>
    </source>
</evidence>
<dbReference type="AlphaFoldDB" id="A0A183BZ28"/>
<dbReference type="PROSITE" id="PS51192">
    <property type="entry name" value="HELICASE_ATP_BIND_1"/>
    <property type="match status" value="1"/>
</dbReference>
<dbReference type="SUPFAM" id="SSF52540">
    <property type="entry name" value="P-loop containing nucleoside triphosphate hydrolases"/>
    <property type="match status" value="1"/>
</dbReference>
<dbReference type="CDD" id="cd18787">
    <property type="entry name" value="SF2_C_DEAD"/>
    <property type="match status" value="1"/>
</dbReference>
<comment type="function">
    <text evidence="5">RNA helicase.</text>
</comment>
<dbReference type="GO" id="GO:0003724">
    <property type="term" value="F:RNA helicase activity"/>
    <property type="evidence" value="ECO:0007669"/>
    <property type="project" value="UniProtKB-EC"/>
</dbReference>
<organism evidence="8 9">
    <name type="scientific">Globodera pallida</name>
    <name type="common">Potato cyst nematode worm</name>
    <name type="synonym">Heterodera pallida</name>
    <dbReference type="NCBI Taxonomy" id="36090"/>
    <lineage>
        <taxon>Eukaryota</taxon>
        <taxon>Metazoa</taxon>
        <taxon>Ecdysozoa</taxon>
        <taxon>Nematoda</taxon>
        <taxon>Chromadorea</taxon>
        <taxon>Rhabditida</taxon>
        <taxon>Tylenchina</taxon>
        <taxon>Tylenchomorpha</taxon>
        <taxon>Tylenchoidea</taxon>
        <taxon>Heteroderidae</taxon>
        <taxon>Heteroderinae</taxon>
        <taxon>Globodera</taxon>
    </lineage>
</organism>
<evidence type="ECO:0000256" key="2">
    <source>
        <dbReference type="ARBA" id="ARBA00022801"/>
    </source>
</evidence>
<evidence type="ECO:0000259" key="7">
    <source>
        <dbReference type="PROSITE" id="PS51194"/>
    </source>
</evidence>
<dbReference type="EC" id="3.6.4.13" evidence="5"/>
<keyword evidence="2 5" id="KW-0378">Hydrolase</keyword>
<proteinExistence type="inferred from homology"/>
<keyword evidence="1 5" id="KW-0547">Nucleotide-binding</keyword>
<dbReference type="InterPro" id="IPR025712">
    <property type="entry name" value="Nup54_alpha-helical_dom"/>
</dbReference>
<evidence type="ECO:0000313" key="9">
    <source>
        <dbReference type="WBParaSite" id="GPLIN_000586900"/>
    </source>
</evidence>
<dbReference type="WBParaSite" id="GPLIN_000586900">
    <property type="protein sequence ID" value="GPLIN_000586900"/>
    <property type="gene ID" value="GPLIN_000586900"/>
</dbReference>
<reference evidence="8" key="2">
    <citation type="submission" date="2014-05" db="EMBL/GenBank/DDBJ databases">
        <title>The genome and life-stage specific transcriptomes of Globodera pallida elucidate key aspects of plant parasitism by a cyst nematode.</title>
        <authorList>
            <person name="Cotton J.A."/>
            <person name="Lilley C.J."/>
            <person name="Jones L.M."/>
            <person name="Kikuchi T."/>
            <person name="Reid A.J."/>
            <person name="Thorpe P."/>
            <person name="Tsai I.J."/>
            <person name="Beasley H."/>
            <person name="Blok V."/>
            <person name="Cock P.J.A."/>
            <person name="Van den Akker S.E."/>
            <person name="Holroyd N."/>
            <person name="Hunt M."/>
            <person name="Mantelin S."/>
            <person name="Naghra H."/>
            <person name="Pain A."/>
            <person name="Palomares-Rius J.E."/>
            <person name="Zarowiecki M."/>
            <person name="Berriman M."/>
            <person name="Jones J.T."/>
            <person name="Urwin P.E."/>
        </authorList>
    </citation>
    <scope>NUCLEOTIDE SEQUENCE [LARGE SCALE GENOMIC DNA]</scope>
    <source>
        <strain evidence="8">Lindley</strain>
    </source>
</reference>
<comment type="similarity">
    <text evidence="5">Belongs to the DEAD box helicase family.</text>
</comment>
<dbReference type="PROSITE" id="PS51194">
    <property type="entry name" value="HELICASE_CTER"/>
    <property type="match status" value="1"/>
</dbReference>
<name>A0A183BZ28_GLOPA</name>
<dbReference type="GO" id="GO:0005524">
    <property type="term" value="F:ATP binding"/>
    <property type="evidence" value="ECO:0007669"/>
    <property type="project" value="UniProtKB-UniRule"/>
</dbReference>